<evidence type="ECO:0000256" key="1">
    <source>
        <dbReference type="SAM" id="Phobius"/>
    </source>
</evidence>
<organism evidence="2 3">
    <name type="scientific">Pedobacter miscanthi</name>
    <dbReference type="NCBI Taxonomy" id="2259170"/>
    <lineage>
        <taxon>Bacteria</taxon>
        <taxon>Pseudomonadati</taxon>
        <taxon>Bacteroidota</taxon>
        <taxon>Sphingobacteriia</taxon>
        <taxon>Sphingobacteriales</taxon>
        <taxon>Sphingobacteriaceae</taxon>
        <taxon>Pedobacter</taxon>
    </lineage>
</organism>
<dbReference type="EMBL" id="QNQU01000002">
    <property type="protein sequence ID" value="RBQ11496.1"/>
    <property type="molecule type" value="Genomic_DNA"/>
</dbReference>
<evidence type="ECO:0000313" key="3">
    <source>
        <dbReference type="Proteomes" id="UP000252081"/>
    </source>
</evidence>
<protein>
    <recommendedName>
        <fullName evidence="4">DUF4133 domain-containing protein</fullName>
    </recommendedName>
</protein>
<evidence type="ECO:0000313" key="2">
    <source>
        <dbReference type="EMBL" id="RBQ11496.1"/>
    </source>
</evidence>
<proteinExistence type="predicted"/>
<feature type="transmembrane region" description="Helical" evidence="1">
    <location>
        <begin position="51"/>
        <end position="71"/>
    </location>
</feature>
<dbReference type="AlphaFoldDB" id="A0A366LCB8"/>
<feature type="transmembrane region" description="Helical" evidence="1">
    <location>
        <begin position="24"/>
        <end position="45"/>
    </location>
</feature>
<accession>A0A366LCB8</accession>
<dbReference type="OrthoDB" id="1273979at2"/>
<keyword evidence="1" id="KW-0812">Transmembrane</keyword>
<keyword evidence="1" id="KW-0472">Membrane</keyword>
<keyword evidence="1" id="KW-1133">Transmembrane helix</keyword>
<comment type="caution">
    <text evidence="2">The sequence shown here is derived from an EMBL/GenBank/DDBJ whole genome shotgun (WGS) entry which is preliminary data.</text>
</comment>
<dbReference type="Pfam" id="PF13571">
    <property type="entry name" value="DUF4133"/>
    <property type="match status" value="1"/>
</dbReference>
<dbReference type="Proteomes" id="UP000252081">
    <property type="component" value="Unassembled WGS sequence"/>
</dbReference>
<name>A0A366LCB8_9SPHI</name>
<gene>
    <name evidence="2" type="ORF">DRW42_03265</name>
</gene>
<dbReference type="InterPro" id="IPR025407">
    <property type="entry name" value="DUF4133"/>
</dbReference>
<sequence length="107" mass="12006">MARVFQINKGVSRPIVFKGLKAQYIAYLASGLVGLLITFAGLYILGLSLFLVLPVILGLGTLLFYGVFALSRRFVQYGLMKYLARRSLPKVIVFRSRRTFTSLKVKT</sequence>
<dbReference type="RefSeq" id="WP_113947410.1">
    <property type="nucleotide sequence ID" value="NZ_QNQU01000002.1"/>
</dbReference>
<reference evidence="2 3" key="1">
    <citation type="submission" date="2018-07" db="EMBL/GenBank/DDBJ databases">
        <title>A draft genome of a endophytic bacteria, a new species of Pedobacter.</title>
        <authorList>
            <person name="Zhang Z.D."/>
            <person name="Chen Z.J."/>
        </authorList>
    </citation>
    <scope>NUCLEOTIDE SEQUENCE [LARGE SCALE GENOMIC DNA]</scope>
    <source>
        <strain evidence="2 3">RS10</strain>
    </source>
</reference>
<evidence type="ECO:0008006" key="4">
    <source>
        <dbReference type="Google" id="ProtNLM"/>
    </source>
</evidence>
<keyword evidence="3" id="KW-1185">Reference proteome</keyword>